<dbReference type="RefSeq" id="XP_012653151.1">
    <property type="nucleotide sequence ID" value="XM_012797697.1"/>
</dbReference>
<evidence type="ECO:0000313" key="2">
    <source>
        <dbReference type="Proteomes" id="UP000009168"/>
    </source>
</evidence>
<dbReference type="EMBL" id="GG662699">
    <property type="protein sequence ID" value="EWS74330.1"/>
    <property type="molecule type" value="Genomic_DNA"/>
</dbReference>
<accession>W7X4T2</accession>
<proteinExistence type="predicted"/>
<keyword evidence="2" id="KW-1185">Reference proteome</keyword>
<protein>
    <submittedName>
        <fullName evidence="1">Uncharacterized protein</fullName>
    </submittedName>
</protein>
<sequence length="99" mass="11655">MLSIIYLEKHSKCSSFTIIKKSIYSIEKYKQASRQQGIKNDIAKMNAQIKRIEINPKLFIKDKQINYVLKICLILGHLNKKKELIHINHSMNHCNQIVF</sequence>
<gene>
    <name evidence="1" type="ORF">TTHERM_000128318</name>
</gene>
<dbReference type="AlphaFoldDB" id="W7X4T2"/>
<name>W7X4T2_TETTS</name>
<dbReference type="GeneID" id="24437397"/>
<dbReference type="KEGG" id="tet:TTHERM_000128318"/>
<dbReference type="Proteomes" id="UP000009168">
    <property type="component" value="Unassembled WGS sequence"/>
</dbReference>
<dbReference type="InParanoid" id="W7X4T2"/>
<reference evidence="2" key="1">
    <citation type="journal article" date="2006" name="PLoS Biol.">
        <title>Macronuclear genome sequence of the ciliate Tetrahymena thermophila, a model eukaryote.</title>
        <authorList>
            <person name="Eisen J.A."/>
            <person name="Coyne R.S."/>
            <person name="Wu M."/>
            <person name="Wu D."/>
            <person name="Thiagarajan M."/>
            <person name="Wortman J.R."/>
            <person name="Badger J.H."/>
            <person name="Ren Q."/>
            <person name="Amedeo P."/>
            <person name="Jones K.M."/>
            <person name="Tallon L.J."/>
            <person name="Delcher A.L."/>
            <person name="Salzberg S.L."/>
            <person name="Silva J.C."/>
            <person name="Haas B.J."/>
            <person name="Majoros W.H."/>
            <person name="Farzad M."/>
            <person name="Carlton J.M."/>
            <person name="Smith R.K. Jr."/>
            <person name="Garg J."/>
            <person name="Pearlman R.E."/>
            <person name="Karrer K.M."/>
            <person name="Sun L."/>
            <person name="Manning G."/>
            <person name="Elde N.C."/>
            <person name="Turkewitz A.P."/>
            <person name="Asai D.J."/>
            <person name="Wilkes D.E."/>
            <person name="Wang Y."/>
            <person name="Cai H."/>
            <person name="Collins K."/>
            <person name="Stewart B.A."/>
            <person name="Lee S.R."/>
            <person name="Wilamowska K."/>
            <person name="Weinberg Z."/>
            <person name="Ruzzo W.L."/>
            <person name="Wloga D."/>
            <person name="Gaertig J."/>
            <person name="Frankel J."/>
            <person name="Tsao C.-C."/>
            <person name="Gorovsky M.A."/>
            <person name="Keeling P.J."/>
            <person name="Waller R.F."/>
            <person name="Patron N.J."/>
            <person name="Cherry J.M."/>
            <person name="Stover N.A."/>
            <person name="Krieger C.J."/>
            <person name="del Toro C."/>
            <person name="Ryder H.F."/>
            <person name="Williamson S.C."/>
            <person name="Barbeau R.A."/>
            <person name="Hamilton E.P."/>
            <person name="Orias E."/>
        </authorList>
    </citation>
    <scope>NUCLEOTIDE SEQUENCE [LARGE SCALE GENOMIC DNA]</scope>
    <source>
        <strain evidence="2">SB210</strain>
    </source>
</reference>
<organism evidence="1 2">
    <name type="scientific">Tetrahymena thermophila (strain SB210)</name>
    <dbReference type="NCBI Taxonomy" id="312017"/>
    <lineage>
        <taxon>Eukaryota</taxon>
        <taxon>Sar</taxon>
        <taxon>Alveolata</taxon>
        <taxon>Ciliophora</taxon>
        <taxon>Intramacronucleata</taxon>
        <taxon>Oligohymenophorea</taxon>
        <taxon>Hymenostomatida</taxon>
        <taxon>Tetrahymenina</taxon>
        <taxon>Tetrahymenidae</taxon>
        <taxon>Tetrahymena</taxon>
    </lineage>
</organism>
<evidence type="ECO:0000313" key="1">
    <source>
        <dbReference type="EMBL" id="EWS74330.1"/>
    </source>
</evidence>